<evidence type="ECO:0000313" key="5">
    <source>
        <dbReference type="Proteomes" id="UP000609064"/>
    </source>
</evidence>
<dbReference type="Pfam" id="PF04773">
    <property type="entry name" value="FecR"/>
    <property type="match status" value="1"/>
</dbReference>
<feature type="transmembrane region" description="Helical" evidence="1">
    <location>
        <begin position="96"/>
        <end position="116"/>
    </location>
</feature>
<dbReference type="RefSeq" id="WP_188766470.1">
    <property type="nucleotide sequence ID" value="NZ_BMKK01000005.1"/>
</dbReference>
<dbReference type="Gene3D" id="2.60.120.1440">
    <property type="match status" value="1"/>
</dbReference>
<reference evidence="4" key="2">
    <citation type="submission" date="2020-09" db="EMBL/GenBank/DDBJ databases">
        <authorList>
            <person name="Sun Q."/>
            <person name="Zhou Y."/>
        </authorList>
    </citation>
    <scope>NUCLEOTIDE SEQUENCE</scope>
    <source>
        <strain evidence="4">CGMCC 1.15958</strain>
    </source>
</reference>
<dbReference type="InterPro" id="IPR012373">
    <property type="entry name" value="Ferrdict_sens_TM"/>
</dbReference>
<accession>A0A916YU45</accession>
<protein>
    <recommendedName>
        <fullName evidence="6">FecR family protein</fullName>
    </recommendedName>
</protein>
<evidence type="ECO:0000313" key="4">
    <source>
        <dbReference type="EMBL" id="GGD60297.1"/>
    </source>
</evidence>
<proteinExistence type="predicted"/>
<keyword evidence="1" id="KW-0472">Membrane</keyword>
<dbReference type="InterPro" id="IPR006860">
    <property type="entry name" value="FecR"/>
</dbReference>
<dbReference type="GO" id="GO:0016989">
    <property type="term" value="F:sigma factor antagonist activity"/>
    <property type="evidence" value="ECO:0007669"/>
    <property type="project" value="TreeGrafter"/>
</dbReference>
<dbReference type="Gene3D" id="3.55.50.30">
    <property type="match status" value="1"/>
</dbReference>
<comment type="caution">
    <text evidence="4">The sequence shown here is derived from an EMBL/GenBank/DDBJ whole genome shotgun (WGS) entry which is preliminary data.</text>
</comment>
<dbReference type="PANTHER" id="PTHR30273">
    <property type="entry name" value="PERIPLASMIC SIGNAL SENSOR AND SIGMA FACTOR ACTIVATOR FECR-RELATED"/>
    <property type="match status" value="1"/>
</dbReference>
<evidence type="ECO:0000259" key="2">
    <source>
        <dbReference type="Pfam" id="PF04773"/>
    </source>
</evidence>
<dbReference type="PANTHER" id="PTHR30273:SF2">
    <property type="entry name" value="PROTEIN FECR"/>
    <property type="match status" value="1"/>
</dbReference>
<evidence type="ECO:0000259" key="3">
    <source>
        <dbReference type="Pfam" id="PF16344"/>
    </source>
</evidence>
<dbReference type="Proteomes" id="UP000609064">
    <property type="component" value="Unassembled WGS sequence"/>
</dbReference>
<name>A0A916YU45_9BACT</name>
<dbReference type="PIRSF" id="PIRSF018266">
    <property type="entry name" value="FecR"/>
    <property type="match status" value="1"/>
</dbReference>
<keyword evidence="1" id="KW-1133">Transmembrane helix</keyword>
<evidence type="ECO:0008006" key="6">
    <source>
        <dbReference type="Google" id="ProtNLM"/>
    </source>
</evidence>
<evidence type="ECO:0000256" key="1">
    <source>
        <dbReference type="SAM" id="Phobius"/>
    </source>
</evidence>
<gene>
    <name evidence="4" type="ORF">GCM10011514_25340</name>
</gene>
<dbReference type="InterPro" id="IPR032508">
    <property type="entry name" value="FecR_C"/>
</dbReference>
<feature type="domain" description="FecR protein" evidence="2">
    <location>
        <begin position="149"/>
        <end position="233"/>
    </location>
</feature>
<dbReference type="Pfam" id="PF16344">
    <property type="entry name" value="FecR_C"/>
    <property type="match status" value="1"/>
</dbReference>
<dbReference type="EMBL" id="BMKK01000005">
    <property type="protein sequence ID" value="GGD60297.1"/>
    <property type="molecule type" value="Genomic_DNA"/>
</dbReference>
<organism evidence="4 5">
    <name type="scientific">Emticicia aquatilis</name>
    <dbReference type="NCBI Taxonomy" id="1537369"/>
    <lineage>
        <taxon>Bacteria</taxon>
        <taxon>Pseudomonadati</taxon>
        <taxon>Bacteroidota</taxon>
        <taxon>Cytophagia</taxon>
        <taxon>Cytophagales</taxon>
        <taxon>Leadbetterellaceae</taxon>
        <taxon>Emticicia</taxon>
    </lineage>
</organism>
<keyword evidence="5" id="KW-1185">Reference proteome</keyword>
<sequence length="362" mass="41802">MTNQFKNIQDFLNDDDFVAWVLHTQNDSFWQKFLLENPEKQPMIQEAKQLLEEIRAFEANQPTKLNQSRVWAKLKESMQEEAEIDTPKFRILHSQVFRWAASVIFILGFIGTYFWLSEPKNVSYNSLVSSIEEKQLWVEYINDKATPKTISLEDGSSVILEKNSKISVPKQFDADKRTVILSGEAFFEIAKNPRRPFYVYANEVITKVLGTSFRVRAFEDDKKITVKVKTGKVSVFSQNKHLLNTPESKGLILLPNQQAIYNRPTDVLSKHLVETPMPLPTNDATALPEYFDEQPVSNILEVIERRYGVKIIFDEELLSRCVITTRLRDESLYEQLDLICTIIGATYKEVDAQIVFESEGCQ</sequence>
<dbReference type="AlphaFoldDB" id="A0A916YU45"/>
<keyword evidence="1" id="KW-0812">Transmembrane</keyword>
<reference evidence="4" key="1">
    <citation type="journal article" date="2014" name="Int. J. Syst. Evol. Microbiol.">
        <title>Complete genome sequence of Corynebacterium casei LMG S-19264T (=DSM 44701T), isolated from a smear-ripened cheese.</title>
        <authorList>
            <consortium name="US DOE Joint Genome Institute (JGI-PGF)"/>
            <person name="Walter F."/>
            <person name="Albersmeier A."/>
            <person name="Kalinowski J."/>
            <person name="Ruckert C."/>
        </authorList>
    </citation>
    <scope>NUCLEOTIDE SEQUENCE</scope>
    <source>
        <strain evidence="4">CGMCC 1.15958</strain>
    </source>
</reference>
<feature type="domain" description="Protein FecR C-terminal" evidence="3">
    <location>
        <begin position="290"/>
        <end position="354"/>
    </location>
</feature>